<dbReference type="GO" id="GO:0005737">
    <property type="term" value="C:cytoplasm"/>
    <property type="evidence" value="ECO:0007669"/>
    <property type="project" value="UniProtKB-SubCell"/>
</dbReference>
<organism evidence="10 11">
    <name type="scientific">Metarhizium anisopliae BRIP 53293</name>
    <dbReference type="NCBI Taxonomy" id="1291518"/>
    <lineage>
        <taxon>Eukaryota</taxon>
        <taxon>Fungi</taxon>
        <taxon>Dikarya</taxon>
        <taxon>Ascomycota</taxon>
        <taxon>Pezizomycotina</taxon>
        <taxon>Sordariomycetes</taxon>
        <taxon>Hypocreomycetidae</taxon>
        <taxon>Hypocreales</taxon>
        <taxon>Clavicipitaceae</taxon>
        <taxon>Metarhizium</taxon>
    </lineage>
</organism>
<name>A0A0D9NVE0_METAN</name>
<feature type="compositionally biased region" description="Polar residues" evidence="8">
    <location>
        <begin position="113"/>
        <end position="124"/>
    </location>
</feature>
<keyword evidence="6" id="KW-0963">Cytoplasm</keyword>
<feature type="compositionally biased region" description="Polar residues" evidence="8">
    <location>
        <begin position="62"/>
        <end position="100"/>
    </location>
</feature>
<dbReference type="STRING" id="1291518.A0A0D9NVE0"/>
<feature type="compositionally biased region" description="Acidic residues" evidence="8">
    <location>
        <begin position="322"/>
        <end position="332"/>
    </location>
</feature>
<feature type="compositionally biased region" description="Low complexity" evidence="8">
    <location>
        <begin position="227"/>
        <end position="236"/>
    </location>
</feature>
<comment type="function">
    <text evidence="1">May be involved in a process influencing telomere capping.</text>
</comment>
<evidence type="ECO:0000256" key="3">
    <source>
        <dbReference type="ARBA" id="ARBA00004496"/>
    </source>
</evidence>
<evidence type="ECO:0000313" key="11">
    <source>
        <dbReference type="Proteomes" id="UP000054544"/>
    </source>
</evidence>
<evidence type="ECO:0000256" key="8">
    <source>
        <dbReference type="SAM" id="MobiDB-lite"/>
    </source>
</evidence>
<protein>
    <recommendedName>
        <fullName evidence="5">Restriction of telomere capping protein 4</fullName>
    </recommendedName>
</protein>
<dbReference type="Proteomes" id="UP000054544">
    <property type="component" value="Unassembled WGS sequence"/>
</dbReference>
<evidence type="ECO:0000256" key="5">
    <source>
        <dbReference type="ARBA" id="ARBA00015162"/>
    </source>
</evidence>
<dbReference type="OrthoDB" id="128308at2759"/>
<feature type="compositionally biased region" description="Acidic residues" evidence="8">
    <location>
        <begin position="51"/>
        <end position="61"/>
    </location>
</feature>
<dbReference type="AlphaFoldDB" id="A0A0D9NVE0"/>
<feature type="domain" description="Restriction of telomere capping protein 4 C-terminal" evidence="9">
    <location>
        <begin position="424"/>
        <end position="539"/>
    </location>
</feature>
<feature type="compositionally biased region" description="Polar residues" evidence="8">
    <location>
        <begin position="203"/>
        <end position="212"/>
    </location>
</feature>
<reference evidence="11" key="1">
    <citation type="journal article" date="2014" name="BMC Genomics">
        <title>The genome sequence of the biocontrol fungus Metarhizium anisopliae and comparative genomics of Metarhizium species.</title>
        <authorList>
            <person name="Pattemore J.A."/>
            <person name="Hane J.K."/>
            <person name="Williams A.H."/>
            <person name="Wilson B.A."/>
            <person name="Stodart B.J."/>
            <person name="Ash G.J."/>
        </authorList>
    </citation>
    <scope>NUCLEOTIDE SEQUENCE [LARGE SCALE GENOMIC DNA]</scope>
    <source>
        <strain evidence="11">BRIP 53293</strain>
    </source>
</reference>
<evidence type="ECO:0000256" key="2">
    <source>
        <dbReference type="ARBA" id="ARBA00004123"/>
    </source>
</evidence>
<comment type="similarity">
    <text evidence="4">Belongs to the RTC4 family.</text>
</comment>
<evidence type="ECO:0000256" key="7">
    <source>
        <dbReference type="ARBA" id="ARBA00023242"/>
    </source>
</evidence>
<evidence type="ECO:0000256" key="1">
    <source>
        <dbReference type="ARBA" id="ARBA00002738"/>
    </source>
</evidence>
<proteinExistence type="inferred from homology"/>
<dbReference type="EMBL" id="KE384737">
    <property type="protein sequence ID" value="KJK77783.1"/>
    <property type="molecule type" value="Genomic_DNA"/>
</dbReference>
<comment type="subcellular location">
    <subcellularLocation>
        <location evidence="3">Cytoplasm</location>
    </subcellularLocation>
    <subcellularLocation>
        <location evidence="2">Nucleus</location>
    </subcellularLocation>
</comment>
<gene>
    <name evidence="10" type="ORF">H634G_06750</name>
</gene>
<feature type="region of interest" description="Disordered" evidence="8">
    <location>
        <begin position="1"/>
        <end position="345"/>
    </location>
</feature>
<feature type="compositionally biased region" description="Basic and acidic residues" evidence="8">
    <location>
        <begin position="185"/>
        <end position="202"/>
    </location>
</feature>
<dbReference type="SMART" id="SM01312">
    <property type="entry name" value="RTC4"/>
    <property type="match status" value="1"/>
</dbReference>
<dbReference type="Pfam" id="PF14474">
    <property type="entry name" value="RTC4"/>
    <property type="match status" value="1"/>
</dbReference>
<sequence length="540" mass="60363">MPILNNQRGRTMAVRRVGQSKNDPAPRLLTIVGGSSRQKVAENVDDPPVSSDDEGESDNTLETDSPMNAMSQSQSPLKGSQTSRARNTKKISSFVGSSDSCGDGDERVVRANIKSTSFDTPQQTRSKRKDSPIEREEKSEDLDSKRRKTGTQRKEPRNTPPTSSGEHLKNELGLPRTRKSKITYKRREQSSQEQPVRKRSTDTRVISRSIPSGGTGKKKEPAKLQVPSSLPSSPQSPERPKMDRLRLPSGPSSSSPPSKPTLKLYNSIKSPQQSARSRRLKKKEKSEAKGRSPSPPPAIFKMPVSISDLQLRSPRKGRIEEPLTDDPSDMENQDGQAEKPSANDGIKNVEAETVCPWCGEPVDKKFLDDFAKGRRLNVRLQSKFCQKHKKQTAKELWQQKSYPEVEWDGLEDRFEKYHKLLLGVINGGASHFRFIHEKNILSGKARSMKKEDNMVPGYYGPRGFNLMCDYLVNEFSELLREKAVDDRVIAGRGSAAFIQTVLVAELAVRLIMEDMKVAEEEARAILDESKALGEMIHGET</sequence>
<keyword evidence="7" id="KW-0539">Nucleus</keyword>
<dbReference type="InterPro" id="IPR039024">
    <property type="entry name" value="RTC4"/>
</dbReference>
<evidence type="ECO:0000256" key="6">
    <source>
        <dbReference type="ARBA" id="ARBA00022490"/>
    </source>
</evidence>
<evidence type="ECO:0000313" key="10">
    <source>
        <dbReference type="EMBL" id="KJK77783.1"/>
    </source>
</evidence>
<feature type="compositionally biased region" description="Basic and acidic residues" evidence="8">
    <location>
        <begin position="129"/>
        <end position="144"/>
    </location>
</feature>
<keyword evidence="11" id="KW-1185">Reference proteome</keyword>
<dbReference type="PANTHER" id="PTHR41391:SF1">
    <property type="entry name" value="RESTRICTION OF TELOMERE CAPPING PROTEIN 4"/>
    <property type="match status" value="1"/>
</dbReference>
<evidence type="ECO:0000256" key="4">
    <source>
        <dbReference type="ARBA" id="ARBA00009461"/>
    </source>
</evidence>
<dbReference type="InterPro" id="IPR028094">
    <property type="entry name" value="RTC4_C"/>
</dbReference>
<accession>A0A0D9NVE0</accession>
<dbReference type="GO" id="GO:0005634">
    <property type="term" value="C:nucleus"/>
    <property type="evidence" value="ECO:0007669"/>
    <property type="project" value="UniProtKB-SubCell"/>
</dbReference>
<dbReference type="PANTHER" id="PTHR41391">
    <property type="entry name" value="RESTRICTION OF TELOMERE CAPPING PROTEIN 4"/>
    <property type="match status" value="1"/>
</dbReference>
<evidence type="ECO:0000259" key="9">
    <source>
        <dbReference type="SMART" id="SM01312"/>
    </source>
</evidence>